<dbReference type="InterPro" id="IPR018525">
    <property type="entry name" value="MCM_CS"/>
</dbReference>
<dbReference type="CDD" id="cd17757">
    <property type="entry name" value="MCM6"/>
    <property type="match status" value="1"/>
</dbReference>
<name>A0AA85KGM0_TRIRE</name>
<dbReference type="GO" id="GO:0000727">
    <property type="term" value="P:double-strand break repair via break-induced replication"/>
    <property type="evidence" value="ECO:0007669"/>
    <property type="project" value="TreeGrafter"/>
</dbReference>
<dbReference type="SUPFAM" id="SSF50249">
    <property type="entry name" value="Nucleic acid-binding proteins"/>
    <property type="match status" value="1"/>
</dbReference>
<keyword evidence="8 11" id="KW-0238">DNA-binding</keyword>
<evidence type="ECO:0000256" key="9">
    <source>
        <dbReference type="ARBA" id="ARBA00023242"/>
    </source>
</evidence>
<dbReference type="GO" id="GO:0006270">
    <property type="term" value="P:DNA replication initiation"/>
    <property type="evidence" value="ECO:0007669"/>
    <property type="project" value="UniProtKB-UniRule"/>
</dbReference>
<feature type="domain" description="MCM C-terminal AAA(+) ATPase" evidence="14">
    <location>
        <begin position="344"/>
        <end position="550"/>
    </location>
</feature>
<evidence type="ECO:0000256" key="6">
    <source>
        <dbReference type="ARBA" id="ARBA00022806"/>
    </source>
</evidence>
<evidence type="ECO:0000256" key="7">
    <source>
        <dbReference type="ARBA" id="ARBA00022840"/>
    </source>
</evidence>
<dbReference type="GO" id="GO:1990518">
    <property type="term" value="F:single-stranded 3'-5' DNA helicase activity"/>
    <property type="evidence" value="ECO:0007669"/>
    <property type="project" value="TreeGrafter"/>
</dbReference>
<dbReference type="InterPro" id="IPR041024">
    <property type="entry name" value="Mcm6_C"/>
</dbReference>
<evidence type="ECO:0000256" key="10">
    <source>
        <dbReference type="ARBA" id="ARBA00023306"/>
    </source>
</evidence>
<dbReference type="InterPro" id="IPR027417">
    <property type="entry name" value="P-loop_NTPase"/>
</dbReference>
<dbReference type="Pfam" id="PF17855">
    <property type="entry name" value="MCM_lid"/>
    <property type="match status" value="1"/>
</dbReference>
<comment type="similarity">
    <text evidence="2 11">Belongs to the MCM family.</text>
</comment>
<dbReference type="GO" id="GO:0003697">
    <property type="term" value="F:single-stranded DNA binding"/>
    <property type="evidence" value="ECO:0007669"/>
    <property type="project" value="TreeGrafter"/>
</dbReference>
<dbReference type="Gene3D" id="2.20.28.10">
    <property type="match status" value="1"/>
</dbReference>
<keyword evidence="5 12" id="KW-0378">Hydrolase</keyword>
<dbReference type="FunFam" id="3.30.1640.10:FF:000004">
    <property type="entry name" value="DNA helicase"/>
    <property type="match status" value="1"/>
</dbReference>
<dbReference type="Gene3D" id="3.30.1640.10">
    <property type="entry name" value="mini-chromosome maintenance (MCM) complex, chain A, domain 1"/>
    <property type="match status" value="1"/>
</dbReference>
<evidence type="ECO:0000256" key="1">
    <source>
        <dbReference type="ARBA" id="ARBA00004123"/>
    </source>
</evidence>
<dbReference type="InterPro" id="IPR008049">
    <property type="entry name" value="MCM6"/>
</dbReference>
<dbReference type="Pfam" id="PF17207">
    <property type="entry name" value="MCM_OB"/>
    <property type="match status" value="1"/>
</dbReference>
<keyword evidence="9" id="KW-0539">Nucleus</keyword>
<evidence type="ECO:0000256" key="5">
    <source>
        <dbReference type="ARBA" id="ARBA00022801"/>
    </source>
</evidence>
<proteinExistence type="inferred from homology"/>
<dbReference type="PANTHER" id="PTHR11630:SF43">
    <property type="entry name" value="DNA REPLICATION LICENSING FACTOR MCM6"/>
    <property type="match status" value="1"/>
</dbReference>
<keyword evidence="10 12" id="KW-0131">Cell cycle</keyword>
<dbReference type="Proteomes" id="UP000050795">
    <property type="component" value="Unassembled WGS sequence"/>
</dbReference>
<evidence type="ECO:0000256" key="12">
    <source>
        <dbReference type="RuleBase" id="RU368064"/>
    </source>
</evidence>
<dbReference type="GO" id="GO:0005634">
    <property type="term" value="C:nucleus"/>
    <property type="evidence" value="ECO:0007669"/>
    <property type="project" value="UniProtKB-SubCell"/>
</dbReference>
<dbReference type="PRINTS" id="PR01662">
    <property type="entry name" value="MCMPROTEIN6"/>
</dbReference>
<evidence type="ECO:0000259" key="14">
    <source>
        <dbReference type="PROSITE" id="PS50051"/>
    </source>
</evidence>
<dbReference type="InterPro" id="IPR001208">
    <property type="entry name" value="MCM_dom"/>
</dbReference>
<dbReference type="InterPro" id="IPR041562">
    <property type="entry name" value="MCM_lid"/>
</dbReference>
<evidence type="ECO:0000256" key="3">
    <source>
        <dbReference type="ARBA" id="ARBA00022705"/>
    </source>
</evidence>
<dbReference type="InterPro" id="IPR033762">
    <property type="entry name" value="MCM_OB"/>
</dbReference>
<reference evidence="15" key="1">
    <citation type="submission" date="2022-06" db="EMBL/GenBank/DDBJ databases">
        <authorList>
            <person name="Berger JAMES D."/>
            <person name="Berger JAMES D."/>
        </authorList>
    </citation>
    <scope>NUCLEOTIDE SEQUENCE [LARGE SCALE GENOMIC DNA]</scope>
</reference>
<dbReference type="FunFam" id="2.20.28.10:FF:000003">
    <property type="entry name" value="DNA helicase"/>
    <property type="match status" value="1"/>
</dbReference>
<sequence>MDVAQTQVRTIRVVDVIAEECQRLFHHFLETFKENDVLKYVEAANALKKLEKNTLSVNFTDIIVSDTKLSGLIQDDFYRLYPALCAATKNFVNDHVPDTQNSGRDFYVSFTDVPSLHRMRDLTAGQLGRLIKVRAQVVRTHPVHPELLMGTFRCSECKIVIRNVEQPFKYTQPTICFNPQCGNRLKFELLTNESKFVDFQKVRVQETQSELPRGSIPRNLEIILRADTVDLAQPGDRCEFIGTLIVIPDIGQLATPGDRSLESKPLRGRDNQEISGVTGLKALGVRELSYRTAFLACTVIPSNGRYLPSDDLEEADAISYEALSKRLTASELDTICQMSQDRKLLTNMCKSLFPTIHGAEEVKKGILLMLCGGVPKVTEEKTHLRGDLNVCLVGDPSTAKSQFLKHVERFSPRAVYTSGKASSAAGLTAAVVRDEESFEFVIEAGALMLADNGVCCIDEFDKMDLKDQVAIHEAMEQQTISITKAGVKATLNARTSILAAANPIGGRYDRSKSLRQNIGLSAPIISRFDLFFVLIDECNDIVDYAIARSIVDLHMGVHGDHDTHTVYSLDNIRRYIAFARCFKPKISAEAMECMVEEYKKMRQRDASSGTKSAWRITVRQLESLIRLSEATARLHCADTVTQNHVREAFALLNKSIIRVEQPDINLEEDEQPHQPDASETPLTEQQTADADTAAAGHLRVTYDEYRRIASLLILKARNWSESLASEAASDQTAGAPKKSELVNWYLEEVVDEIETEAQLTECKLLVERIIDRLIKKDNILIAIGGTGLDASSDTTDPYIVVHPNYVE</sequence>
<keyword evidence="15" id="KW-1185">Reference proteome</keyword>
<evidence type="ECO:0000256" key="13">
    <source>
        <dbReference type="SAM" id="MobiDB-lite"/>
    </source>
</evidence>
<comment type="subcellular location">
    <subcellularLocation>
        <location evidence="1 12">Nucleus</location>
    </subcellularLocation>
</comment>
<dbReference type="PANTHER" id="PTHR11630">
    <property type="entry name" value="DNA REPLICATION LICENSING FACTOR MCM FAMILY MEMBER"/>
    <property type="match status" value="1"/>
</dbReference>
<keyword evidence="6 12" id="KW-0347">Helicase</keyword>
<dbReference type="GO" id="GO:0005524">
    <property type="term" value="F:ATP binding"/>
    <property type="evidence" value="ECO:0007669"/>
    <property type="project" value="UniProtKB-UniRule"/>
</dbReference>
<dbReference type="PRINTS" id="PR01657">
    <property type="entry name" value="MCMFAMILY"/>
</dbReference>
<dbReference type="AlphaFoldDB" id="A0AA85KGM0"/>
<dbReference type="InterPro" id="IPR027925">
    <property type="entry name" value="MCM_N"/>
</dbReference>
<accession>A0AA85KGM0</accession>
<dbReference type="PROSITE" id="PS50051">
    <property type="entry name" value="MCM_2"/>
    <property type="match status" value="1"/>
</dbReference>
<dbReference type="FunFam" id="3.40.50.300:FF:000115">
    <property type="entry name" value="DNA helicase"/>
    <property type="match status" value="1"/>
</dbReference>
<evidence type="ECO:0000256" key="8">
    <source>
        <dbReference type="ARBA" id="ARBA00023125"/>
    </source>
</evidence>
<dbReference type="EC" id="3.6.4.12" evidence="12"/>
<dbReference type="SMART" id="SM00350">
    <property type="entry name" value="MCM"/>
    <property type="match status" value="1"/>
</dbReference>
<dbReference type="Gene3D" id="3.40.50.300">
    <property type="entry name" value="P-loop containing nucleotide triphosphate hydrolases"/>
    <property type="match status" value="1"/>
</dbReference>
<comment type="function">
    <text evidence="12">Acts as component of the MCM2-7 complex (MCM complex) which is the replicative helicase essential for 'once per cell cycle' DNA replication initiation and elongation in eukaryotic cells. The active ATPase sites in the MCM2-7 ring are formed through the interaction surfaces of two neighboring subunits such that a critical structure of a conserved arginine finger motif is provided in trans relative to the ATP-binding site of the Walker A box of the adjacent subunit. The six ATPase active sites, however, are likely to contribute differentially to the complex helicase activity.</text>
</comment>
<dbReference type="InterPro" id="IPR012340">
    <property type="entry name" value="NA-bd_OB-fold"/>
</dbReference>
<keyword evidence="7 11" id="KW-0067">ATP-binding</keyword>
<keyword evidence="3 12" id="KW-0235">DNA replication</keyword>
<dbReference type="Gene3D" id="2.40.50.140">
    <property type="entry name" value="Nucleic acid-binding proteins"/>
    <property type="match status" value="1"/>
</dbReference>
<reference evidence="16" key="2">
    <citation type="submission" date="2023-11" db="UniProtKB">
        <authorList>
            <consortium name="WormBaseParasite"/>
        </authorList>
    </citation>
    <scope>IDENTIFICATION</scope>
</reference>
<dbReference type="Pfam" id="PF14551">
    <property type="entry name" value="MCM_N"/>
    <property type="match status" value="1"/>
</dbReference>
<dbReference type="Pfam" id="PF00493">
    <property type="entry name" value="MCM"/>
    <property type="match status" value="1"/>
</dbReference>
<keyword evidence="4 11" id="KW-0547">Nucleotide-binding</keyword>
<dbReference type="WBParaSite" id="TREG1_86540.1">
    <property type="protein sequence ID" value="TREG1_86540.1"/>
    <property type="gene ID" value="TREG1_86540"/>
</dbReference>
<dbReference type="Pfam" id="PF18263">
    <property type="entry name" value="WHD_MCM6"/>
    <property type="match status" value="1"/>
</dbReference>
<dbReference type="SUPFAM" id="SSF52540">
    <property type="entry name" value="P-loop containing nucleoside triphosphate hydrolases"/>
    <property type="match status" value="1"/>
</dbReference>
<protein>
    <recommendedName>
        <fullName evidence="12">DNA replication licensing factor MCM6</fullName>
        <ecNumber evidence="12">3.6.4.12</ecNumber>
    </recommendedName>
</protein>
<dbReference type="InterPro" id="IPR031327">
    <property type="entry name" value="MCM"/>
</dbReference>
<dbReference type="PROSITE" id="PS00847">
    <property type="entry name" value="MCM_1"/>
    <property type="match status" value="1"/>
</dbReference>
<comment type="subunit">
    <text evidence="12">Component of the MCM2-7 complex.</text>
</comment>
<comment type="catalytic activity">
    <reaction evidence="12">
        <text>ATP + H2O = ADP + phosphate + H(+)</text>
        <dbReference type="Rhea" id="RHEA:13065"/>
        <dbReference type="ChEBI" id="CHEBI:15377"/>
        <dbReference type="ChEBI" id="CHEBI:15378"/>
        <dbReference type="ChEBI" id="CHEBI:30616"/>
        <dbReference type="ChEBI" id="CHEBI:43474"/>
        <dbReference type="ChEBI" id="CHEBI:456216"/>
        <dbReference type="EC" id="3.6.4.12"/>
    </reaction>
</comment>
<dbReference type="GO" id="GO:0042555">
    <property type="term" value="C:MCM complex"/>
    <property type="evidence" value="ECO:0007669"/>
    <property type="project" value="UniProtKB-UniRule"/>
</dbReference>
<dbReference type="GO" id="GO:1902969">
    <property type="term" value="P:mitotic DNA replication"/>
    <property type="evidence" value="ECO:0007669"/>
    <property type="project" value="TreeGrafter"/>
</dbReference>
<evidence type="ECO:0000256" key="4">
    <source>
        <dbReference type="ARBA" id="ARBA00022741"/>
    </source>
</evidence>
<feature type="region of interest" description="Disordered" evidence="13">
    <location>
        <begin position="668"/>
        <end position="688"/>
    </location>
</feature>
<dbReference type="Gene3D" id="1.20.58.870">
    <property type="match status" value="1"/>
</dbReference>
<evidence type="ECO:0000256" key="2">
    <source>
        <dbReference type="ARBA" id="ARBA00008010"/>
    </source>
</evidence>
<evidence type="ECO:0000313" key="16">
    <source>
        <dbReference type="WBParaSite" id="TREG1_86540.1"/>
    </source>
</evidence>
<evidence type="ECO:0000313" key="15">
    <source>
        <dbReference type="Proteomes" id="UP000050795"/>
    </source>
</evidence>
<evidence type="ECO:0000256" key="11">
    <source>
        <dbReference type="RuleBase" id="RU004070"/>
    </source>
</evidence>
<organism evidence="15 16">
    <name type="scientific">Trichobilharzia regenti</name>
    <name type="common">Nasal bird schistosome</name>
    <dbReference type="NCBI Taxonomy" id="157069"/>
    <lineage>
        <taxon>Eukaryota</taxon>
        <taxon>Metazoa</taxon>
        <taxon>Spiralia</taxon>
        <taxon>Lophotrochozoa</taxon>
        <taxon>Platyhelminthes</taxon>
        <taxon>Trematoda</taxon>
        <taxon>Digenea</taxon>
        <taxon>Strigeidida</taxon>
        <taxon>Schistosomatoidea</taxon>
        <taxon>Schistosomatidae</taxon>
        <taxon>Trichobilharzia</taxon>
    </lineage>
</organism>
<dbReference type="GO" id="GO:0016787">
    <property type="term" value="F:hydrolase activity"/>
    <property type="evidence" value="ECO:0007669"/>
    <property type="project" value="UniProtKB-KW"/>
</dbReference>